<proteinExistence type="predicted"/>
<dbReference type="Proteomes" id="UP001164305">
    <property type="component" value="Chromosome"/>
</dbReference>
<protein>
    <submittedName>
        <fullName evidence="1">Uncharacterized protein</fullName>
    </submittedName>
</protein>
<dbReference type="EMBL" id="CP107020">
    <property type="protein sequence ID" value="UYG15632.1"/>
    <property type="molecule type" value="Genomic_DNA"/>
</dbReference>
<name>A0ABY6FXQ5_9MICO</name>
<dbReference type="RefSeq" id="WP_263592846.1">
    <property type="nucleotide sequence ID" value="NZ_CP107020.1"/>
</dbReference>
<reference evidence="1" key="1">
    <citation type="submission" date="2022-10" db="EMBL/GenBank/DDBJ databases">
        <title>Whole-Genome Sequencing of Brachybacterium huguangmaarense BRM-3, Isolated from Betula schmidtii.</title>
        <authorList>
            <person name="Haam D."/>
        </authorList>
    </citation>
    <scope>NUCLEOTIDE SEQUENCE</scope>
    <source>
        <strain evidence="1">BRM-3</strain>
    </source>
</reference>
<keyword evidence="2" id="KW-1185">Reference proteome</keyword>
<evidence type="ECO:0000313" key="2">
    <source>
        <dbReference type="Proteomes" id="UP001164305"/>
    </source>
</evidence>
<organism evidence="1 2">
    <name type="scientific">Brachybacterium huguangmaarense</name>
    <dbReference type="NCBI Taxonomy" id="1652028"/>
    <lineage>
        <taxon>Bacteria</taxon>
        <taxon>Bacillati</taxon>
        <taxon>Actinomycetota</taxon>
        <taxon>Actinomycetes</taxon>
        <taxon>Micrococcales</taxon>
        <taxon>Dermabacteraceae</taxon>
        <taxon>Brachybacterium</taxon>
    </lineage>
</organism>
<evidence type="ECO:0000313" key="1">
    <source>
        <dbReference type="EMBL" id="UYG15632.1"/>
    </source>
</evidence>
<sequence>MRTYIINEGTQNARTKDDLSIEVEAERYENRNGYFEFITDEDGIVFSILASKVKTVRKK</sequence>
<accession>A0ABY6FXQ5</accession>
<gene>
    <name evidence="1" type="ORF">BRM3_08210</name>
</gene>